<dbReference type="Proteomes" id="UP001597145">
    <property type="component" value="Unassembled WGS sequence"/>
</dbReference>
<feature type="non-terminal residue" evidence="1">
    <location>
        <position position="199"/>
    </location>
</feature>
<evidence type="ECO:0000313" key="2">
    <source>
        <dbReference type="Proteomes" id="UP001597145"/>
    </source>
</evidence>
<proteinExistence type="predicted"/>
<accession>A0ABW4FXV1</accession>
<gene>
    <name evidence="1" type="ORF">ACFSCY_38800</name>
</gene>
<organism evidence="1 2">
    <name type="scientific">Pseudonocardia aurantiaca</name>
    <dbReference type="NCBI Taxonomy" id="75290"/>
    <lineage>
        <taxon>Bacteria</taxon>
        <taxon>Bacillati</taxon>
        <taxon>Actinomycetota</taxon>
        <taxon>Actinomycetes</taxon>
        <taxon>Pseudonocardiales</taxon>
        <taxon>Pseudonocardiaceae</taxon>
        <taxon>Pseudonocardia</taxon>
    </lineage>
</organism>
<reference evidence="2" key="1">
    <citation type="journal article" date="2019" name="Int. J. Syst. Evol. Microbiol.">
        <title>The Global Catalogue of Microorganisms (GCM) 10K type strain sequencing project: providing services to taxonomists for standard genome sequencing and annotation.</title>
        <authorList>
            <consortium name="The Broad Institute Genomics Platform"/>
            <consortium name="The Broad Institute Genome Sequencing Center for Infectious Disease"/>
            <person name="Wu L."/>
            <person name="Ma J."/>
        </authorList>
    </citation>
    <scope>NUCLEOTIDE SEQUENCE [LARGE SCALE GENOMIC DNA]</scope>
    <source>
        <strain evidence="2">JCM 12165</strain>
    </source>
</reference>
<name>A0ABW4FXV1_9PSEU</name>
<comment type="caution">
    <text evidence="1">The sequence shown here is derived from an EMBL/GenBank/DDBJ whole genome shotgun (WGS) entry which is preliminary data.</text>
</comment>
<protein>
    <submittedName>
        <fullName evidence="1">Uncharacterized protein</fullName>
    </submittedName>
</protein>
<keyword evidence="2" id="KW-1185">Reference proteome</keyword>
<feature type="non-terminal residue" evidence="1">
    <location>
        <position position="1"/>
    </location>
</feature>
<dbReference type="RefSeq" id="WP_379660155.1">
    <property type="nucleotide sequence ID" value="NZ_JBHUCP010000061.1"/>
</dbReference>
<dbReference type="EMBL" id="JBHUCP010000061">
    <property type="protein sequence ID" value="MFD1535367.1"/>
    <property type="molecule type" value="Genomic_DNA"/>
</dbReference>
<sequence>FRRAVGRFAEDEHIPVVRFTRTDRKIDKMRPYLAAQARTGRSGVAAIGIAQEFAPVFLATKKTGANGVAWFSFTKADRRVSCYYFYLWDAEFGPAFIKVCAYFPYPAKIWVNGHEWAKRQAARAGIGFTELSNGFAATDDPAGLQAICDRLGPATIEAFAQRWFAVLPLPLTDADRAGGYWWELSMRQVEVSRTIVFTA</sequence>
<evidence type="ECO:0000313" key="1">
    <source>
        <dbReference type="EMBL" id="MFD1535367.1"/>
    </source>
</evidence>